<feature type="domain" description="Glucosamine inositolphosphorylceramide transferase 1 N-terminal" evidence="1">
    <location>
        <begin position="190"/>
        <end position="424"/>
    </location>
</feature>
<accession>A0A158GQG7</accession>
<reference evidence="2 3" key="1">
    <citation type="submission" date="2016-01" db="EMBL/GenBank/DDBJ databases">
        <authorList>
            <person name="Oliw E.H."/>
        </authorList>
    </citation>
    <scope>NUCLEOTIDE SEQUENCE [LARGE SCALE GENOMIC DNA]</scope>
    <source>
        <strain evidence="2">LMG 27134</strain>
    </source>
</reference>
<dbReference type="InterPro" id="IPR004263">
    <property type="entry name" value="Exostosin"/>
</dbReference>
<dbReference type="InterPro" id="IPR056442">
    <property type="entry name" value="GINT1_N"/>
</dbReference>
<evidence type="ECO:0000313" key="2">
    <source>
        <dbReference type="EMBL" id="SAL34163.1"/>
    </source>
</evidence>
<dbReference type="InterPro" id="IPR023296">
    <property type="entry name" value="Glyco_hydro_beta-prop_sf"/>
</dbReference>
<name>A0A158GQG7_9BURK</name>
<dbReference type="Proteomes" id="UP000054683">
    <property type="component" value="Unassembled WGS sequence"/>
</dbReference>
<dbReference type="GO" id="GO:0016757">
    <property type="term" value="F:glycosyltransferase activity"/>
    <property type="evidence" value="ECO:0007669"/>
    <property type="project" value="InterPro"/>
</dbReference>
<dbReference type="EMBL" id="FCOK02000018">
    <property type="protein sequence ID" value="SAL34163.1"/>
    <property type="molecule type" value="Genomic_DNA"/>
</dbReference>
<dbReference type="AlphaFoldDB" id="A0A158GQG7"/>
<dbReference type="SUPFAM" id="SSF75005">
    <property type="entry name" value="Arabinanase/levansucrase/invertase"/>
    <property type="match status" value="1"/>
</dbReference>
<sequence>MRSERYPLALRAWMLIEQKISKRVSEASLVAIPAQENLHVLYNGKSGIAALWKILMVGATPHIQVVWLSPQDRQICLLSESRVAIPDKLFFCASLHLCIGRRESLLSRARERLKDMSSISAAPQDIVMERGTVSAGNVIGFAVRHLSYRAVRKVSGLFYRKDHWMIAVIDCTNAGNAVDTVRPSWCELPGSADRFRADPFVWRDREGQYHLFFEELSYSENRGVISHVMIDGATHRWTGELQVVLSRPYHLSYPFIFEYEGDMYMIPETSENRTIEVYKACPFPDCWALHKTIMTDVIAADTTLYHDGKTWWMWTSLAREGEPNYDELSVYFAASPFGPWTSHPMNPVVSDCRCARMAGRPFIDKEKKLIRPAQNCEKEYGASLLFCEVIKLTKTIYSERVVGTCTPPTGYQGTHTWNAMGDIAVMDLRRRVHRWIGMDRLGRQIGGTRNEDRDLVLRATGQRWDGDSDTARSRGDDPAGT</sequence>
<dbReference type="Gene3D" id="2.115.10.20">
    <property type="entry name" value="Glycosyl hydrolase domain, family 43"/>
    <property type="match status" value="1"/>
</dbReference>
<gene>
    <name evidence="2" type="ORF">AWB69_03109</name>
</gene>
<protein>
    <recommendedName>
        <fullName evidence="1">Glucosamine inositolphosphorylceramide transferase 1 N-terminal domain-containing protein</fullName>
    </recommendedName>
</protein>
<evidence type="ECO:0000259" key="1">
    <source>
        <dbReference type="Pfam" id="PF24793"/>
    </source>
</evidence>
<dbReference type="Pfam" id="PF24793">
    <property type="entry name" value="GINT1_N"/>
    <property type="match status" value="1"/>
</dbReference>
<proteinExistence type="predicted"/>
<dbReference type="PANTHER" id="PTHR48261">
    <property type="entry name" value="ACETYLGLUCOSAMINYLTRANSFERASE"/>
    <property type="match status" value="1"/>
</dbReference>
<organism evidence="2 3">
    <name type="scientific">Caballeronia udeis</name>
    <dbReference type="NCBI Taxonomy" id="1232866"/>
    <lineage>
        <taxon>Bacteria</taxon>
        <taxon>Pseudomonadati</taxon>
        <taxon>Pseudomonadota</taxon>
        <taxon>Betaproteobacteria</taxon>
        <taxon>Burkholderiales</taxon>
        <taxon>Burkholderiaceae</taxon>
        <taxon>Caballeronia</taxon>
    </lineage>
</organism>
<evidence type="ECO:0000313" key="3">
    <source>
        <dbReference type="Proteomes" id="UP000054683"/>
    </source>
</evidence>
<dbReference type="PANTHER" id="PTHR48261:SF2">
    <property type="entry name" value="ACETYLGLUCOSAMINYLTRANSFERASE"/>
    <property type="match status" value="1"/>
</dbReference>